<reference evidence="2 3" key="1">
    <citation type="submission" date="2016-08" db="EMBL/GenBank/DDBJ databases">
        <title>Whole genome shotgun sequence of Pichia membranifaciens KS47-1.</title>
        <authorList>
            <person name="Konishi M."/>
            <person name="Ishida M."/>
            <person name="Arakawa T."/>
            <person name="Kato Y."/>
            <person name="Horiuchi J."/>
        </authorList>
    </citation>
    <scope>NUCLEOTIDE SEQUENCE [LARGE SCALE GENOMIC DNA]</scope>
    <source>
        <strain evidence="2 3">KS47-1</strain>
    </source>
</reference>
<organism evidence="2 3">
    <name type="scientific">Pichia membranifaciens</name>
    <dbReference type="NCBI Taxonomy" id="4926"/>
    <lineage>
        <taxon>Eukaryota</taxon>
        <taxon>Fungi</taxon>
        <taxon>Dikarya</taxon>
        <taxon>Ascomycota</taxon>
        <taxon>Saccharomycotina</taxon>
        <taxon>Pichiomycetes</taxon>
        <taxon>Pichiales</taxon>
        <taxon>Pichiaceae</taxon>
        <taxon>Pichia</taxon>
    </lineage>
</organism>
<gene>
    <name evidence="2" type="ORF">PMKS-004212</name>
</gene>
<evidence type="ECO:0000313" key="2">
    <source>
        <dbReference type="EMBL" id="GAV30693.1"/>
    </source>
</evidence>
<feature type="compositionally biased region" description="Basic and acidic residues" evidence="1">
    <location>
        <begin position="84"/>
        <end position="94"/>
    </location>
</feature>
<name>A0A1Q2YMS9_9ASCO</name>
<feature type="compositionally biased region" description="Low complexity" evidence="1">
    <location>
        <begin position="72"/>
        <end position="83"/>
    </location>
</feature>
<accession>A0A1Q2YMS9</accession>
<comment type="caution">
    <text evidence="2">The sequence shown here is derived from an EMBL/GenBank/DDBJ whole genome shotgun (WGS) entry which is preliminary data.</text>
</comment>
<dbReference type="EMBL" id="BDGI01000247">
    <property type="protein sequence ID" value="GAV30693.1"/>
    <property type="molecule type" value="Genomic_DNA"/>
</dbReference>
<evidence type="ECO:0000256" key="1">
    <source>
        <dbReference type="SAM" id="MobiDB-lite"/>
    </source>
</evidence>
<protein>
    <submittedName>
        <fullName evidence="2">Uncharacterized protein</fullName>
    </submittedName>
</protein>
<sequence length="184" mass="20034">MYHEVFAEYPELNTCKKGGAAGNGVPETLVKTEEDDDENDEIVFIGEKTVGSTSDESSSGEAHTRSSCSIFSKTSGRSNVSSSSDDRSFLLDKPKVKKRLGAGNGYMPRKKAKAPDVSSSVTGNHNYGVSVDGLPGVVSAVATYIMRVFEKKEGYEMYSLYREDEVPARYKALCKRTKWTSGSS</sequence>
<dbReference type="Proteomes" id="UP000186136">
    <property type="component" value="Unassembled WGS sequence"/>
</dbReference>
<keyword evidence="3" id="KW-1185">Reference proteome</keyword>
<evidence type="ECO:0000313" key="3">
    <source>
        <dbReference type="Proteomes" id="UP000186136"/>
    </source>
</evidence>
<dbReference type="AlphaFoldDB" id="A0A1Q2YMS9"/>
<proteinExistence type="predicted"/>
<feature type="compositionally biased region" description="Polar residues" evidence="1">
    <location>
        <begin position="50"/>
        <end position="71"/>
    </location>
</feature>
<feature type="region of interest" description="Disordered" evidence="1">
    <location>
        <begin position="16"/>
        <end position="120"/>
    </location>
</feature>